<dbReference type="PROSITE" id="PS50943">
    <property type="entry name" value="HTH_CROC1"/>
    <property type="match status" value="1"/>
</dbReference>
<dbReference type="Pfam" id="PF13560">
    <property type="entry name" value="HTH_31"/>
    <property type="match status" value="1"/>
</dbReference>
<dbReference type="SUPFAM" id="SSF48452">
    <property type="entry name" value="TPR-like"/>
    <property type="match status" value="1"/>
</dbReference>
<feature type="repeat" description="TPR" evidence="1">
    <location>
        <begin position="701"/>
        <end position="734"/>
    </location>
</feature>
<dbReference type="Gene3D" id="1.25.40.10">
    <property type="entry name" value="Tetratricopeptide repeat domain"/>
    <property type="match status" value="1"/>
</dbReference>
<dbReference type="SMART" id="SM00028">
    <property type="entry name" value="TPR"/>
    <property type="match status" value="5"/>
</dbReference>
<dbReference type="PANTHER" id="PTHR47691">
    <property type="entry name" value="REGULATOR-RELATED"/>
    <property type="match status" value="1"/>
</dbReference>
<organism evidence="4 5">
    <name type="scientific">Actinomadura fibrosa</name>
    <dbReference type="NCBI Taxonomy" id="111802"/>
    <lineage>
        <taxon>Bacteria</taxon>
        <taxon>Bacillati</taxon>
        <taxon>Actinomycetota</taxon>
        <taxon>Actinomycetes</taxon>
        <taxon>Streptosporangiales</taxon>
        <taxon>Thermomonosporaceae</taxon>
        <taxon>Actinomadura</taxon>
    </lineage>
</organism>
<feature type="region of interest" description="Disordered" evidence="2">
    <location>
        <begin position="99"/>
        <end position="118"/>
    </location>
</feature>
<dbReference type="Gene3D" id="3.40.50.300">
    <property type="entry name" value="P-loop containing nucleotide triphosphate hydrolases"/>
    <property type="match status" value="1"/>
</dbReference>
<dbReference type="SMART" id="SM00530">
    <property type="entry name" value="HTH_XRE"/>
    <property type="match status" value="1"/>
</dbReference>
<keyword evidence="1" id="KW-0802">TPR repeat</keyword>
<evidence type="ECO:0000256" key="2">
    <source>
        <dbReference type="SAM" id="MobiDB-lite"/>
    </source>
</evidence>
<comment type="caution">
    <text evidence="4">The sequence shown here is derived from an EMBL/GenBank/DDBJ whole genome shotgun (WGS) entry which is preliminary data.</text>
</comment>
<evidence type="ECO:0000313" key="5">
    <source>
        <dbReference type="Proteomes" id="UP001597063"/>
    </source>
</evidence>
<protein>
    <submittedName>
        <fullName evidence="4">ATP-binding protein</fullName>
    </submittedName>
</protein>
<feature type="region of interest" description="Disordered" evidence="2">
    <location>
        <begin position="787"/>
        <end position="817"/>
    </location>
</feature>
<dbReference type="CDD" id="cd00093">
    <property type="entry name" value="HTH_XRE"/>
    <property type="match status" value="1"/>
</dbReference>
<dbReference type="PANTHER" id="PTHR47691:SF3">
    <property type="entry name" value="HTH-TYPE TRANSCRIPTIONAL REGULATOR RV0890C-RELATED"/>
    <property type="match status" value="1"/>
</dbReference>
<feature type="compositionally biased region" description="Basic residues" evidence="2">
    <location>
        <begin position="806"/>
        <end position="815"/>
    </location>
</feature>
<dbReference type="PRINTS" id="PR00364">
    <property type="entry name" value="DISEASERSIST"/>
</dbReference>
<dbReference type="InterPro" id="IPR001387">
    <property type="entry name" value="Cro/C1-type_HTH"/>
</dbReference>
<dbReference type="SUPFAM" id="SSF47413">
    <property type="entry name" value="lambda repressor-like DNA-binding domains"/>
    <property type="match status" value="1"/>
</dbReference>
<sequence>MSEDVRHRLGDDPEPLRRRLAGELTLLLFRRERQLGRALDRGELARRVNVSRSSLYAYLKGTTLPRTNVFDRLLSVLGAEAAEMRELSTLRDTIEVAQQRPQGTGADRPAEPGHGTPDVARRAARVPLPRQLPPVTGHFAGREAELRRLDGILDEADASAAVIVTVDGSAGVGKSTLALRWAHQVKDQYPDGQLHVNLRGFDPEGPADPGEVLHRFLQALGAAPESIPAGLDAKAALYRSLLADRRILVVLDNAASSAAVRPLLPGTATCLAVVTGRNRLESLLVREGAHRLTLDVLPYREALSLLERWLGARRLAEQAAAADELMELCARLPLALSIVAARAAARPDGSLERLADRLRDVPDRLEALGAGAADLDLRRVFQTSYALLPEPAARLFQLLGTHVGPDIDAHACAALLGAAAPPRAELDALTGAHMLTEQEDGRFSSHDLLRAFARQLADRLGEADRRAAVERVLDYYLCTAIRAGRHIEPCRARELPEPGPSWAGPRIDGYADAVAWFTAEIPTLHATMEQAAAEGFHGHVWRLAWAATVFLRRTGRRDERVAVHRAGLAAAGRADDRAVPATSMRLLGDGLTRLGEHAEARELLEASLAECRAIGDARGAFQAHLSLSRLHDAAGAHAEALEHAEEALRSPVGSGDPLAEADALIEVTEQRERAGRCAEALPLGRRALDLYRGLRYVEGEAYALRTIGRIERRLGRTRDAIVRYERSLELDRRLGDRFWAAHVLSDLANAHEEAGEPGRARARRLEALAMFESIRHPASRAVRTMLDADTPTPDSAGTVSTERLNRRAAGRRAVGRRTAGLLNRRTAEPLDC</sequence>
<dbReference type="PROSITE" id="PS50005">
    <property type="entry name" value="TPR"/>
    <property type="match status" value="1"/>
</dbReference>
<evidence type="ECO:0000259" key="3">
    <source>
        <dbReference type="PROSITE" id="PS50943"/>
    </source>
</evidence>
<reference evidence="5" key="1">
    <citation type="journal article" date="2019" name="Int. J. Syst. Evol. Microbiol.">
        <title>The Global Catalogue of Microorganisms (GCM) 10K type strain sequencing project: providing services to taxonomists for standard genome sequencing and annotation.</title>
        <authorList>
            <consortium name="The Broad Institute Genomics Platform"/>
            <consortium name="The Broad Institute Genome Sequencing Center for Infectious Disease"/>
            <person name="Wu L."/>
            <person name="Ma J."/>
        </authorList>
    </citation>
    <scope>NUCLEOTIDE SEQUENCE [LARGE SCALE GENOMIC DNA]</scope>
    <source>
        <strain evidence="5">JCM 9371</strain>
    </source>
</reference>
<evidence type="ECO:0000313" key="4">
    <source>
        <dbReference type="EMBL" id="MFD0687908.1"/>
    </source>
</evidence>
<feature type="domain" description="HTH cro/C1-type" evidence="3">
    <location>
        <begin position="43"/>
        <end position="84"/>
    </location>
</feature>
<dbReference type="Pfam" id="PF13424">
    <property type="entry name" value="TPR_12"/>
    <property type="match status" value="2"/>
</dbReference>
<dbReference type="InterPro" id="IPR027417">
    <property type="entry name" value="P-loop_NTPase"/>
</dbReference>
<dbReference type="SUPFAM" id="SSF52540">
    <property type="entry name" value="P-loop containing nucleoside triphosphate hydrolases"/>
    <property type="match status" value="1"/>
</dbReference>
<proteinExistence type="predicted"/>
<dbReference type="EMBL" id="JBHTGP010000013">
    <property type="protein sequence ID" value="MFD0687908.1"/>
    <property type="molecule type" value="Genomic_DNA"/>
</dbReference>
<dbReference type="InterPro" id="IPR010982">
    <property type="entry name" value="Lambda_DNA-bd_dom_sf"/>
</dbReference>
<dbReference type="GO" id="GO:0005524">
    <property type="term" value="F:ATP binding"/>
    <property type="evidence" value="ECO:0007669"/>
    <property type="project" value="UniProtKB-KW"/>
</dbReference>
<dbReference type="Proteomes" id="UP001597063">
    <property type="component" value="Unassembled WGS sequence"/>
</dbReference>
<evidence type="ECO:0000256" key="1">
    <source>
        <dbReference type="PROSITE-ProRule" id="PRU00339"/>
    </source>
</evidence>
<dbReference type="InterPro" id="IPR011990">
    <property type="entry name" value="TPR-like_helical_dom_sf"/>
</dbReference>
<keyword evidence="4" id="KW-0067">ATP-binding</keyword>
<dbReference type="InterPro" id="IPR019734">
    <property type="entry name" value="TPR_rpt"/>
</dbReference>
<dbReference type="RefSeq" id="WP_131761873.1">
    <property type="nucleotide sequence ID" value="NZ_CAACUY010000193.1"/>
</dbReference>
<keyword evidence="4" id="KW-0547">Nucleotide-binding</keyword>
<name>A0ABW2XR89_9ACTN</name>
<feature type="compositionally biased region" description="Polar residues" evidence="2">
    <location>
        <begin position="792"/>
        <end position="802"/>
    </location>
</feature>
<accession>A0ABW2XR89</accession>
<keyword evidence="5" id="KW-1185">Reference proteome</keyword>
<gene>
    <name evidence="4" type="ORF">ACFQZM_25660</name>
</gene>